<dbReference type="Proteomes" id="UP001356428">
    <property type="component" value="Chromosome"/>
</dbReference>
<sequence>MSSTGSLAGADEIHTYLVEQLNSALRRPGMFSQRDAAPRMLVDHLLFVERQPEVWDEEQRSWASRGAGSSTGLGGMFEELMPGGYDQNCVASVYAEFAHRRGWLRPDRLLPADEHHALRARVRPWAQTDRSWADVLSEFGPPSILCGGTSPLYSKTLGYLGEDPEEPMVFFHLWNGSTTAAGSTWHELDEPVLLAVRFADTPFDEAFTLTPEGKRRRPSQVRSPAE</sequence>
<reference evidence="1 2" key="1">
    <citation type="submission" date="2022-10" db="EMBL/GenBank/DDBJ databases">
        <title>The complete genomes of actinobacterial strains from the NBC collection.</title>
        <authorList>
            <person name="Joergensen T.S."/>
            <person name="Alvarez Arevalo M."/>
            <person name="Sterndorff E.B."/>
            <person name="Faurdal D."/>
            <person name="Vuksanovic O."/>
            <person name="Mourched A.-S."/>
            <person name="Charusanti P."/>
            <person name="Shaw S."/>
            <person name="Blin K."/>
            <person name="Weber T."/>
        </authorList>
    </citation>
    <scope>NUCLEOTIDE SEQUENCE [LARGE SCALE GENOMIC DNA]</scope>
    <source>
        <strain evidence="1 2">NBC 01792</strain>
    </source>
</reference>
<protein>
    <submittedName>
        <fullName evidence="1">Uncharacterized protein</fullName>
    </submittedName>
</protein>
<dbReference type="RefSeq" id="WP_326702028.1">
    <property type="nucleotide sequence ID" value="NZ_CP108861.1"/>
</dbReference>
<evidence type="ECO:0000313" key="1">
    <source>
        <dbReference type="EMBL" id="WSB12050.1"/>
    </source>
</evidence>
<proteinExistence type="predicted"/>
<gene>
    <name evidence="1" type="ORF">OG849_34680</name>
</gene>
<evidence type="ECO:0000313" key="2">
    <source>
        <dbReference type="Proteomes" id="UP001356428"/>
    </source>
</evidence>
<keyword evidence="2" id="KW-1185">Reference proteome</keyword>
<name>A0ABZ1F6J1_9ACTN</name>
<organism evidence="1 2">
    <name type="scientific">Streptomyces cyaneofuscatus</name>
    <dbReference type="NCBI Taxonomy" id="66883"/>
    <lineage>
        <taxon>Bacteria</taxon>
        <taxon>Bacillati</taxon>
        <taxon>Actinomycetota</taxon>
        <taxon>Actinomycetes</taxon>
        <taxon>Kitasatosporales</taxon>
        <taxon>Streptomycetaceae</taxon>
        <taxon>Streptomyces</taxon>
    </lineage>
</organism>
<dbReference type="EMBL" id="CP109083">
    <property type="protein sequence ID" value="WSB12050.1"/>
    <property type="molecule type" value="Genomic_DNA"/>
</dbReference>
<accession>A0ABZ1F6J1</accession>